<dbReference type="EMBL" id="KZ992546">
    <property type="protein sequence ID" value="RKP09053.1"/>
    <property type="molecule type" value="Genomic_DNA"/>
</dbReference>
<evidence type="ECO:0000256" key="1">
    <source>
        <dbReference type="ARBA" id="ARBA00004123"/>
    </source>
</evidence>
<comment type="subcellular location">
    <subcellularLocation>
        <location evidence="1">Nucleus</location>
    </subcellularLocation>
</comment>
<dbReference type="SMART" id="SM01336">
    <property type="entry name" value="zf-PARP"/>
    <property type="match status" value="1"/>
</dbReference>
<protein>
    <recommendedName>
        <fullName evidence="7">PARP-type domain-containing protein</fullName>
    </recommendedName>
</protein>
<gene>
    <name evidence="8" type="ORF">THASP1DRAFT_29160</name>
</gene>
<dbReference type="GO" id="GO:0003677">
    <property type="term" value="F:DNA binding"/>
    <property type="evidence" value="ECO:0007669"/>
    <property type="project" value="InterPro"/>
</dbReference>
<keyword evidence="3" id="KW-0863">Zinc-finger</keyword>
<dbReference type="PROSITE" id="PS50064">
    <property type="entry name" value="ZF_PARP_2"/>
    <property type="match status" value="1"/>
</dbReference>
<dbReference type="Proteomes" id="UP000271241">
    <property type="component" value="Unassembled WGS sequence"/>
</dbReference>
<dbReference type="Gene3D" id="3.30.1740.10">
    <property type="entry name" value="Zinc finger, PARP-type"/>
    <property type="match status" value="1"/>
</dbReference>
<keyword evidence="2" id="KW-0479">Metal-binding</keyword>
<feature type="compositionally biased region" description="Basic residues" evidence="6">
    <location>
        <begin position="62"/>
        <end position="77"/>
    </location>
</feature>
<name>A0A4P9XSF0_9FUNG</name>
<evidence type="ECO:0000259" key="7">
    <source>
        <dbReference type="PROSITE" id="PS50064"/>
    </source>
</evidence>
<feature type="compositionally biased region" description="Low complexity" evidence="6">
    <location>
        <begin position="78"/>
        <end position="90"/>
    </location>
</feature>
<dbReference type="GO" id="GO:0005634">
    <property type="term" value="C:nucleus"/>
    <property type="evidence" value="ECO:0007669"/>
    <property type="project" value="UniProtKB-SubCell"/>
</dbReference>
<feature type="region of interest" description="Disordered" evidence="6">
    <location>
        <begin position="1"/>
        <end position="129"/>
    </location>
</feature>
<keyword evidence="9" id="KW-1185">Reference proteome</keyword>
<feature type="domain" description="PARP-type" evidence="7">
    <location>
        <begin position="141"/>
        <end position="228"/>
    </location>
</feature>
<reference evidence="9" key="1">
    <citation type="journal article" date="2018" name="Nat. Microbiol.">
        <title>Leveraging single-cell genomics to expand the fungal tree of life.</title>
        <authorList>
            <person name="Ahrendt S.R."/>
            <person name="Quandt C.A."/>
            <person name="Ciobanu D."/>
            <person name="Clum A."/>
            <person name="Salamov A."/>
            <person name="Andreopoulos B."/>
            <person name="Cheng J.F."/>
            <person name="Woyke T."/>
            <person name="Pelin A."/>
            <person name="Henrissat B."/>
            <person name="Reynolds N.K."/>
            <person name="Benny G.L."/>
            <person name="Smith M.E."/>
            <person name="James T.Y."/>
            <person name="Grigoriev I.V."/>
        </authorList>
    </citation>
    <scope>NUCLEOTIDE SEQUENCE [LARGE SCALE GENOMIC DNA]</scope>
    <source>
        <strain evidence="9">RSA 1356</strain>
    </source>
</reference>
<evidence type="ECO:0000313" key="9">
    <source>
        <dbReference type="Proteomes" id="UP000271241"/>
    </source>
</evidence>
<dbReference type="SUPFAM" id="SSF57716">
    <property type="entry name" value="Glucocorticoid receptor-like (DNA-binding domain)"/>
    <property type="match status" value="1"/>
</dbReference>
<dbReference type="OrthoDB" id="2384641at2759"/>
<evidence type="ECO:0000256" key="4">
    <source>
        <dbReference type="ARBA" id="ARBA00022833"/>
    </source>
</evidence>
<sequence length="291" mass="30377">MPEQKRKRPTEASGGAAKKKIARTTTAKPRAPVARKAASSASAVSAQSLSAAAAAARATKPAAKKRPARPARAKPTKTKSAAKPTSAKPSTDAEARSSQRSKRRPEVASGSSVADPEATPNSVTEKGDAAAAAAAHPLVTYAIDTSDTARERCAMCRKNIPKGALRFGRLTRADRRTKKRDAQTEWWHQACFAVPVALVHLPPEQIRGWSSLTDKEQRRVRELLAAGEGATFRSVAAAAAAAAKAAAEAVAEAAVVKSARTKPHSAEQAPVHTGPLAANGVTPSGEHVRFD</sequence>
<dbReference type="Pfam" id="PF00645">
    <property type="entry name" value="zf-PARP"/>
    <property type="match status" value="1"/>
</dbReference>
<dbReference type="AlphaFoldDB" id="A0A4P9XSF0"/>
<evidence type="ECO:0000256" key="3">
    <source>
        <dbReference type="ARBA" id="ARBA00022771"/>
    </source>
</evidence>
<feature type="region of interest" description="Disordered" evidence="6">
    <location>
        <begin position="262"/>
        <end position="291"/>
    </location>
</feature>
<dbReference type="GO" id="GO:0008270">
    <property type="term" value="F:zinc ion binding"/>
    <property type="evidence" value="ECO:0007669"/>
    <property type="project" value="UniProtKB-KW"/>
</dbReference>
<keyword evidence="4" id="KW-0862">Zinc</keyword>
<dbReference type="STRING" id="78915.A0A4P9XSF0"/>
<keyword evidence="5" id="KW-0539">Nucleus</keyword>
<proteinExistence type="predicted"/>
<evidence type="ECO:0000256" key="5">
    <source>
        <dbReference type="ARBA" id="ARBA00023242"/>
    </source>
</evidence>
<dbReference type="InterPro" id="IPR036957">
    <property type="entry name" value="Znf_PARP_sf"/>
</dbReference>
<organism evidence="8 9">
    <name type="scientific">Thamnocephalis sphaerospora</name>
    <dbReference type="NCBI Taxonomy" id="78915"/>
    <lineage>
        <taxon>Eukaryota</taxon>
        <taxon>Fungi</taxon>
        <taxon>Fungi incertae sedis</taxon>
        <taxon>Zoopagomycota</taxon>
        <taxon>Zoopagomycotina</taxon>
        <taxon>Zoopagomycetes</taxon>
        <taxon>Zoopagales</taxon>
        <taxon>Sigmoideomycetaceae</taxon>
        <taxon>Thamnocephalis</taxon>
    </lineage>
</organism>
<dbReference type="InterPro" id="IPR001510">
    <property type="entry name" value="Znf_PARP"/>
</dbReference>
<evidence type="ECO:0000256" key="2">
    <source>
        <dbReference type="ARBA" id="ARBA00022723"/>
    </source>
</evidence>
<evidence type="ECO:0000256" key="6">
    <source>
        <dbReference type="SAM" id="MobiDB-lite"/>
    </source>
</evidence>
<feature type="compositionally biased region" description="Low complexity" evidence="6">
    <location>
        <begin position="23"/>
        <end position="61"/>
    </location>
</feature>
<evidence type="ECO:0000313" key="8">
    <source>
        <dbReference type="EMBL" id="RKP09053.1"/>
    </source>
</evidence>
<accession>A0A4P9XSF0</accession>